<dbReference type="InterPro" id="IPR018321">
    <property type="entry name" value="Glucosamine6P_isomerase_CS"/>
</dbReference>
<name>A0A841Z1A0_9LIST</name>
<dbReference type="PANTHER" id="PTHR42892">
    <property type="entry name" value="GLUCOSAMINE-6-PHOSPHATE DEAMINASE-LIKE PROTEIN BT_0258-RELATED"/>
    <property type="match status" value="1"/>
</dbReference>
<comment type="caution">
    <text evidence="3">The sequence shown here is derived from an EMBL/GenBank/DDBJ whole genome shotgun (WGS) entry which is preliminary data.</text>
</comment>
<feature type="domain" description="Glucosamine/galactosamine-6-phosphate isomerase" evidence="2">
    <location>
        <begin position="31"/>
        <end position="224"/>
    </location>
</feature>
<gene>
    <name evidence="3" type="ORF">HB943_00770</name>
</gene>
<organism evidence="3 4">
    <name type="scientific">Listeria weihenstephanensis</name>
    <dbReference type="NCBI Taxonomy" id="1006155"/>
    <lineage>
        <taxon>Bacteria</taxon>
        <taxon>Bacillati</taxon>
        <taxon>Bacillota</taxon>
        <taxon>Bacilli</taxon>
        <taxon>Bacillales</taxon>
        <taxon>Listeriaceae</taxon>
        <taxon>Listeria</taxon>
    </lineage>
</organism>
<dbReference type="InterPro" id="IPR004547">
    <property type="entry name" value="Glucosamine6P_isomerase"/>
</dbReference>
<keyword evidence="1" id="KW-0119">Carbohydrate metabolism</keyword>
<protein>
    <submittedName>
        <fullName evidence="3">Glucosamine-6-phosphate deaminase</fullName>
        <ecNumber evidence="3">3.5.99.6</ecNumber>
    </submittedName>
</protein>
<keyword evidence="3" id="KW-0378">Hydrolase</keyword>
<dbReference type="Pfam" id="PF01182">
    <property type="entry name" value="Glucosamine_iso"/>
    <property type="match status" value="1"/>
</dbReference>
<proteinExistence type="predicted"/>
<dbReference type="CDD" id="cd01399">
    <property type="entry name" value="GlcN6P_deaminase"/>
    <property type="match status" value="1"/>
</dbReference>
<evidence type="ECO:0000256" key="1">
    <source>
        <dbReference type="ARBA" id="ARBA00023277"/>
    </source>
</evidence>
<dbReference type="GO" id="GO:0006044">
    <property type="term" value="P:N-acetylglucosamine metabolic process"/>
    <property type="evidence" value="ECO:0007669"/>
    <property type="project" value="InterPro"/>
</dbReference>
<dbReference type="AlphaFoldDB" id="A0A841Z1A0"/>
<reference evidence="3 4" key="1">
    <citation type="submission" date="2020-03" db="EMBL/GenBank/DDBJ databases">
        <title>Soil Listeria distribution.</title>
        <authorList>
            <person name="Liao J."/>
            <person name="Wiedmann M."/>
        </authorList>
    </citation>
    <scope>NUCLEOTIDE SEQUENCE [LARGE SCALE GENOMIC DNA]</scope>
    <source>
        <strain evidence="3 4">FSL L7-1523</strain>
    </source>
</reference>
<dbReference type="InterPro" id="IPR052960">
    <property type="entry name" value="GlcN6P_deaminase-like"/>
</dbReference>
<sequence>MGVDFLKFIITDSYEEMSTVAGQHLLGYMYQDRRVNMSITAGNTPLRMYEQLVPQVKGKSYFDNVHYYNFDEIPLKGTDEPGVTISNLAASFFTPAGIPTEQIHVLDETNYETHDARLKVDGGLDVMLLGIGADGHFCGNLPGTTDVHDETVAVPTTPGMKEILLGEVGGDASKVPDFYVTMGPKAVMQAKNIIMFANGKHKAEIVKKAFFGEVTNAVPSSILQLHPSITVILDKEAASLLPNL</sequence>
<evidence type="ECO:0000313" key="4">
    <source>
        <dbReference type="Proteomes" id="UP000564536"/>
    </source>
</evidence>
<evidence type="ECO:0000313" key="3">
    <source>
        <dbReference type="EMBL" id="MBC1499114.1"/>
    </source>
</evidence>
<dbReference type="GO" id="GO:0004342">
    <property type="term" value="F:glucosamine-6-phosphate deaminase activity"/>
    <property type="evidence" value="ECO:0007669"/>
    <property type="project" value="UniProtKB-EC"/>
</dbReference>
<dbReference type="EC" id="3.5.99.6" evidence="3"/>
<dbReference type="EMBL" id="JAARRL010000001">
    <property type="protein sequence ID" value="MBC1499114.1"/>
    <property type="molecule type" value="Genomic_DNA"/>
</dbReference>
<dbReference type="InterPro" id="IPR037171">
    <property type="entry name" value="NagB/RpiA_transferase-like"/>
</dbReference>
<evidence type="ECO:0000259" key="2">
    <source>
        <dbReference type="Pfam" id="PF01182"/>
    </source>
</evidence>
<dbReference type="GO" id="GO:0005975">
    <property type="term" value="P:carbohydrate metabolic process"/>
    <property type="evidence" value="ECO:0007669"/>
    <property type="project" value="InterPro"/>
</dbReference>
<dbReference type="Gene3D" id="3.40.50.1360">
    <property type="match status" value="1"/>
</dbReference>
<dbReference type="PROSITE" id="PS01161">
    <property type="entry name" value="GLC_GALNAC_ISOMERASE"/>
    <property type="match status" value="1"/>
</dbReference>
<dbReference type="NCBIfam" id="NF009022">
    <property type="entry name" value="PRK12358.1"/>
    <property type="match status" value="1"/>
</dbReference>
<dbReference type="InterPro" id="IPR006148">
    <property type="entry name" value="Glc/Gal-6P_isomerase"/>
</dbReference>
<dbReference type="PANTHER" id="PTHR42892:SF1">
    <property type="entry name" value="GLUCOSAMINE-6-PHOSPHATE ISOMERASE"/>
    <property type="match status" value="1"/>
</dbReference>
<dbReference type="SUPFAM" id="SSF100950">
    <property type="entry name" value="NagB/RpiA/CoA transferase-like"/>
    <property type="match status" value="1"/>
</dbReference>
<dbReference type="Proteomes" id="UP000564536">
    <property type="component" value="Unassembled WGS sequence"/>
</dbReference>
<accession>A0A841Z1A0</accession>